<keyword evidence="2" id="KW-1185">Reference proteome</keyword>
<proteinExistence type="predicted"/>
<dbReference type="AlphaFoldDB" id="A0A9P8DAH7"/>
<sequence>MAEVVGLVASIASLLDLALKSSNGLCDLQFQVRNAPHLIQALENETEAIRAVLVHVENTIQSTATARLRNPCGSAILGDLAIELSKGAAVLKDLDSFISGLKNETPTLQRVKWTCKKEKATELMKQLREVRIRISELQLAHGKMR</sequence>
<dbReference type="GeneID" id="68319008"/>
<gene>
    <name evidence="1" type="ORF">J7337_011152</name>
</gene>
<protein>
    <submittedName>
        <fullName evidence="1">Uncharacterized protein</fullName>
    </submittedName>
</protein>
<comment type="caution">
    <text evidence="1">The sequence shown here is derived from an EMBL/GenBank/DDBJ whole genome shotgun (WGS) entry which is preliminary data.</text>
</comment>
<evidence type="ECO:0000313" key="2">
    <source>
        <dbReference type="Proteomes" id="UP000827133"/>
    </source>
</evidence>
<evidence type="ECO:0000313" key="1">
    <source>
        <dbReference type="EMBL" id="KAG9498256.1"/>
    </source>
</evidence>
<dbReference type="RefSeq" id="XP_044677256.1">
    <property type="nucleotide sequence ID" value="XM_044828702.1"/>
</dbReference>
<dbReference type="Proteomes" id="UP000827133">
    <property type="component" value="Unassembled WGS sequence"/>
</dbReference>
<dbReference type="KEGG" id="fmu:J7337_011152"/>
<accession>A0A9P8DAH7</accession>
<reference evidence="1" key="1">
    <citation type="journal article" date="2021" name="Mol. Plant Microbe Interact.">
        <title>Telomere to telomere genome assembly of Fusarium musae F31, causal agent of crown rot disease of banana.</title>
        <authorList>
            <person name="Degradi L."/>
            <person name="Tava V."/>
            <person name="Kunova A."/>
            <person name="Cortesi P."/>
            <person name="Saracchi M."/>
            <person name="Pasquali M."/>
        </authorList>
    </citation>
    <scope>NUCLEOTIDE SEQUENCE</scope>
    <source>
        <strain evidence="1">F31</strain>
    </source>
</reference>
<name>A0A9P8DAH7_9HYPO</name>
<organism evidence="1 2">
    <name type="scientific">Fusarium musae</name>
    <dbReference type="NCBI Taxonomy" id="1042133"/>
    <lineage>
        <taxon>Eukaryota</taxon>
        <taxon>Fungi</taxon>
        <taxon>Dikarya</taxon>
        <taxon>Ascomycota</taxon>
        <taxon>Pezizomycotina</taxon>
        <taxon>Sordariomycetes</taxon>
        <taxon>Hypocreomycetidae</taxon>
        <taxon>Hypocreales</taxon>
        <taxon>Nectriaceae</taxon>
        <taxon>Fusarium</taxon>
    </lineage>
</organism>
<dbReference type="EMBL" id="JAHBCI010000008">
    <property type="protein sequence ID" value="KAG9498256.1"/>
    <property type="molecule type" value="Genomic_DNA"/>
</dbReference>